<keyword evidence="7" id="KW-0808">Transferase</keyword>
<dbReference type="EMBL" id="JBBWRZ010000010">
    <property type="protein sequence ID" value="KAK8227093.1"/>
    <property type="molecule type" value="Genomic_DNA"/>
</dbReference>
<dbReference type="Pfam" id="PF01734">
    <property type="entry name" value="Patatin"/>
    <property type="match status" value="1"/>
</dbReference>
<protein>
    <submittedName>
        <fullName evidence="7">Acyl transferase/acyl hydrolase/lysophospholipase</fullName>
    </submittedName>
</protein>
<dbReference type="PROSITE" id="PS51635">
    <property type="entry name" value="PNPLA"/>
    <property type="match status" value="1"/>
</dbReference>
<dbReference type="PANTHER" id="PTHR24185">
    <property type="entry name" value="CALCIUM-INDEPENDENT PHOSPHOLIPASE A2-GAMMA"/>
    <property type="match status" value="1"/>
</dbReference>
<keyword evidence="8" id="KW-1185">Reference proteome</keyword>
<comment type="caution">
    <text evidence="4">Lacks conserved residue(s) required for the propagation of feature annotation.</text>
</comment>
<evidence type="ECO:0000256" key="4">
    <source>
        <dbReference type="PROSITE-ProRule" id="PRU01161"/>
    </source>
</evidence>
<dbReference type="Gene3D" id="3.40.1090.10">
    <property type="entry name" value="Cytosolic phospholipase A2 catalytic domain"/>
    <property type="match status" value="1"/>
</dbReference>
<evidence type="ECO:0000313" key="7">
    <source>
        <dbReference type="EMBL" id="KAK8227093.1"/>
    </source>
</evidence>
<feature type="domain" description="PNPLA" evidence="6">
    <location>
        <begin position="1"/>
        <end position="188"/>
    </location>
</feature>
<sequence length="482" mass="55403">MRTDEFPRLSAIMLARLEQTVDEALEQYDVVGNQVFGKPRWLPSLLPLFGHLRPKYPTRRIKRALQEVIRTAAPPEIAGKRPVANEDTLPFKSDPRRCRCLVISYGMKIDTDAEKPYLFRSYDHDHPNPLKSQQLLDIRNPGPAHQQPVWFVARATSAAPSYFRSAKLEDKEWVDGGIIANNPSYDAYEEVKQLHPGNPHLLVSIGTGKSASSMLIENRQKGPKWPLFRTIKAMKMLATRSEASHNTLKTFLQGGSDTEYCRLNVPYFSEREQNMKDMLLDEWEPKPRCGLNKTKRKQSASPAPGSETKTKMLECTMEYLTSKTVHRDLCKYAKQLVDLRRRRAKTREWEEFACKFVYNCPETSCEQGPDCQTFLSRNQLRDHGVQRHSFITTNEKQESRACIIGNCFDDGAEIFANEDQLKLHLEKRHSIQEPVFRARCQMEDWLDRGRWDTSARESGSFAFDSESMKEDLGDIPPSILGE</sequence>
<evidence type="ECO:0000256" key="5">
    <source>
        <dbReference type="SAM" id="MobiDB-lite"/>
    </source>
</evidence>
<dbReference type="GO" id="GO:0016740">
    <property type="term" value="F:transferase activity"/>
    <property type="evidence" value="ECO:0007669"/>
    <property type="project" value="UniProtKB-KW"/>
</dbReference>
<dbReference type="InterPro" id="IPR002641">
    <property type="entry name" value="PNPLA_dom"/>
</dbReference>
<dbReference type="InterPro" id="IPR016035">
    <property type="entry name" value="Acyl_Trfase/lysoPLipase"/>
</dbReference>
<proteinExistence type="predicted"/>
<evidence type="ECO:0000256" key="1">
    <source>
        <dbReference type="ARBA" id="ARBA00022801"/>
    </source>
</evidence>
<feature type="short sequence motif" description="DGA/G" evidence="4">
    <location>
        <begin position="175"/>
        <end position="177"/>
    </location>
</feature>
<comment type="caution">
    <text evidence="7">The sequence shown here is derived from an EMBL/GenBank/DDBJ whole genome shotgun (WGS) entry which is preliminary data.</text>
</comment>
<feature type="region of interest" description="Disordered" evidence="5">
    <location>
        <begin position="287"/>
        <end position="308"/>
    </location>
</feature>
<name>A0ABR1YDP4_9PEZI</name>
<evidence type="ECO:0000256" key="3">
    <source>
        <dbReference type="ARBA" id="ARBA00023098"/>
    </source>
</evidence>
<keyword evidence="2" id="KW-0442">Lipid degradation</keyword>
<dbReference type="Proteomes" id="UP001492380">
    <property type="component" value="Unassembled WGS sequence"/>
</dbReference>
<evidence type="ECO:0000256" key="2">
    <source>
        <dbReference type="ARBA" id="ARBA00022963"/>
    </source>
</evidence>
<keyword evidence="1 7" id="KW-0378">Hydrolase</keyword>
<dbReference type="GO" id="GO:0016787">
    <property type="term" value="F:hydrolase activity"/>
    <property type="evidence" value="ECO:0007669"/>
    <property type="project" value="UniProtKB-KW"/>
</dbReference>
<dbReference type="SUPFAM" id="SSF52151">
    <property type="entry name" value="FabD/lysophospholipase-like"/>
    <property type="match status" value="1"/>
</dbReference>
<reference evidence="7 8" key="1">
    <citation type="submission" date="2024-04" db="EMBL/GenBank/DDBJ databases">
        <title>Phyllosticta paracitricarpa is synonymous to the EU quarantine fungus P. citricarpa based on phylogenomic analyses.</title>
        <authorList>
            <consortium name="Lawrence Berkeley National Laboratory"/>
            <person name="Van Ingen-Buijs V.A."/>
            <person name="Van Westerhoven A.C."/>
            <person name="Haridas S."/>
            <person name="Skiadas P."/>
            <person name="Martin F."/>
            <person name="Groenewald J.Z."/>
            <person name="Crous P.W."/>
            <person name="Seidl M.F."/>
        </authorList>
    </citation>
    <scope>NUCLEOTIDE SEQUENCE [LARGE SCALE GENOMIC DNA]</scope>
    <source>
        <strain evidence="7 8">CBS 123374</strain>
    </source>
</reference>
<organism evidence="7 8">
    <name type="scientific">Phyllosticta capitalensis</name>
    <dbReference type="NCBI Taxonomy" id="121624"/>
    <lineage>
        <taxon>Eukaryota</taxon>
        <taxon>Fungi</taxon>
        <taxon>Dikarya</taxon>
        <taxon>Ascomycota</taxon>
        <taxon>Pezizomycotina</taxon>
        <taxon>Dothideomycetes</taxon>
        <taxon>Dothideomycetes incertae sedis</taxon>
        <taxon>Botryosphaeriales</taxon>
        <taxon>Phyllostictaceae</taxon>
        <taxon>Phyllosticta</taxon>
    </lineage>
</organism>
<gene>
    <name evidence="7" type="ORF">HDK90DRAFT_47740</name>
</gene>
<feature type="region of interest" description="Disordered" evidence="5">
    <location>
        <begin position="462"/>
        <end position="482"/>
    </location>
</feature>
<accession>A0ABR1YDP4</accession>
<dbReference type="PANTHER" id="PTHR24185:SF1">
    <property type="entry name" value="CALCIUM-INDEPENDENT PHOSPHOLIPASE A2-GAMMA"/>
    <property type="match status" value="1"/>
</dbReference>
<keyword evidence="3" id="KW-0443">Lipid metabolism</keyword>
<evidence type="ECO:0000259" key="6">
    <source>
        <dbReference type="PROSITE" id="PS51635"/>
    </source>
</evidence>
<evidence type="ECO:0000313" key="8">
    <source>
        <dbReference type="Proteomes" id="UP001492380"/>
    </source>
</evidence>